<protein>
    <submittedName>
        <fullName evidence="1">Uncharacterized protein</fullName>
    </submittedName>
</protein>
<evidence type="ECO:0000313" key="1">
    <source>
        <dbReference type="EMBL" id="KAH3800249.1"/>
    </source>
</evidence>
<name>A0A9D4FMD4_DREPO</name>
<reference evidence="1" key="2">
    <citation type="submission" date="2020-11" db="EMBL/GenBank/DDBJ databases">
        <authorList>
            <person name="McCartney M.A."/>
            <person name="Auch B."/>
            <person name="Kono T."/>
            <person name="Mallez S."/>
            <person name="Becker A."/>
            <person name="Gohl D.M."/>
            <person name="Silverstein K.A.T."/>
            <person name="Koren S."/>
            <person name="Bechman K.B."/>
            <person name="Herman A."/>
            <person name="Abrahante J.E."/>
            <person name="Garbe J."/>
        </authorList>
    </citation>
    <scope>NUCLEOTIDE SEQUENCE</scope>
    <source>
        <strain evidence="1">Duluth1</strain>
        <tissue evidence="1">Whole animal</tissue>
    </source>
</reference>
<proteinExistence type="predicted"/>
<sequence>MLFQRLLCCPDGHVLIAYNINNKVKLLGQVVSHRDAGWYHRGRCQITSSDIAVTVDEGEIH</sequence>
<accession>A0A9D4FMD4</accession>
<dbReference type="AlphaFoldDB" id="A0A9D4FMD4"/>
<gene>
    <name evidence="1" type="ORF">DPMN_153880</name>
</gene>
<keyword evidence="2" id="KW-1185">Reference proteome</keyword>
<dbReference type="EMBL" id="JAIWYP010000007">
    <property type="protein sequence ID" value="KAH3800249.1"/>
    <property type="molecule type" value="Genomic_DNA"/>
</dbReference>
<dbReference type="Proteomes" id="UP000828390">
    <property type="component" value="Unassembled WGS sequence"/>
</dbReference>
<comment type="caution">
    <text evidence="1">The sequence shown here is derived from an EMBL/GenBank/DDBJ whole genome shotgun (WGS) entry which is preliminary data.</text>
</comment>
<organism evidence="1 2">
    <name type="scientific">Dreissena polymorpha</name>
    <name type="common">Zebra mussel</name>
    <name type="synonym">Mytilus polymorpha</name>
    <dbReference type="NCBI Taxonomy" id="45954"/>
    <lineage>
        <taxon>Eukaryota</taxon>
        <taxon>Metazoa</taxon>
        <taxon>Spiralia</taxon>
        <taxon>Lophotrochozoa</taxon>
        <taxon>Mollusca</taxon>
        <taxon>Bivalvia</taxon>
        <taxon>Autobranchia</taxon>
        <taxon>Heteroconchia</taxon>
        <taxon>Euheterodonta</taxon>
        <taxon>Imparidentia</taxon>
        <taxon>Neoheterodontei</taxon>
        <taxon>Myida</taxon>
        <taxon>Dreissenoidea</taxon>
        <taxon>Dreissenidae</taxon>
        <taxon>Dreissena</taxon>
    </lineage>
</organism>
<reference evidence="1" key="1">
    <citation type="journal article" date="2019" name="bioRxiv">
        <title>The Genome of the Zebra Mussel, Dreissena polymorpha: A Resource for Invasive Species Research.</title>
        <authorList>
            <person name="McCartney M.A."/>
            <person name="Auch B."/>
            <person name="Kono T."/>
            <person name="Mallez S."/>
            <person name="Zhang Y."/>
            <person name="Obille A."/>
            <person name="Becker A."/>
            <person name="Abrahante J.E."/>
            <person name="Garbe J."/>
            <person name="Badalamenti J.P."/>
            <person name="Herman A."/>
            <person name="Mangelson H."/>
            <person name="Liachko I."/>
            <person name="Sullivan S."/>
            <person name="Sone E.D."/>
            <person name="Koren S."/>
            <person name="Silverstein K.A.T."/>
            <person name="Beckman K.B."/>
            <person name="Gohl D.M."/>
        </authorList>
    </citation>
    <scope>NUCLEOTIDE SEQUENCE</scope>
    <source>
        <strain evidence="1">Duluth1</strain>
        <tissue evidence="1">Whole animal</tissue>
    </source>
</reference>
<evidence type="ECO:0000313" key="2">
    <source>
        <dbReference type="Proteomes" id="UP000828390"/>
    </source>
</evidence>